<dbReference type="PANTHER" id="PTHR47926:SF382">
    <property type="entry name" value="PENTACOTRIPEPTIDE-REPEAT REGION OF PRORP DOMAIN-CONTAINING PROTEIN"/>
    <property type="match status" value="1"/>
</dbReference>
<dbReference type="FunFam" id="1.25.40.10:FF:000158">
    <property type="entry name" value="pentatricopeptide repeat-containing protein At2g33680"/>
    <property type="match status" value="1"/>
</dbReference>
<proteinExistence type="predicted"/>
<feature type="repeat" description="PPR" evidence="2">
    <location>
        <begin position="240"/>
        <end position="274"/>
    </location>
</feature>
<dbReference type="AlphaFoldDB" id="A0A8T2T8T0"/>
<dbReference type="OrthoDB" id="185373at2759"/>
<feature type="repeat" description="PPR" evidence="2">
    <location>
        <begin position="341"/>
        <end position="375"/>
    </location>
</feature>
<dbReference type="Pfam" id="PF01535">
    <property type="entry name" value="PPR"/>
    <property type="match status" value="3"/>
</dbReference>
<accession>A0A8T2T8T0</accession>
<protein>
    <recommendedName>
        <fullName evidence="5">Pentatricopeptide repeat-containing protein</fullName>
    </recommendedName>
</protein>
<dbReference type="InterPro" id="IPR002885">
    <property type="entry name" value="PPR_rpt"/>
</dbReference>
<keyword evidence="4" id="KW-1185">Reference proteome</keyword>
<dbReference type="GO" id="GO:0009451">
    <property type="term" value="P:RNA modification"/>
    <property type="evidence" value="ECO:0007669"/>
    <property type="project" value="InterPro"/>
</dbReference>
<feature type="repeat" description="PPR" evidence="2">
    <location>
        <begin position="544"/>
        <end position="578"/>
    </location>
</feature>
<dbReference type="PANTHER" id="PTHR47926">
    <property type="entry name" value="PENTATRICOPEPTIDE REPEAT-CONTAINING PROTEIN"/>
    <property type="match status" value="1"/>
</dbReference>
<feature type="repeat" description="PPR" evidence="2">
    <location>
        <begin position="139"/>
        <end position="173"/>
    </location>
</feature>
<evidence type="ECO:0000256" key="2">
    <source>
        <dbReference type="PROSITE-ProRule" id="PRU00708"/>
    </source>
</evidence>
<dbReference type="NCBIfam" id="TIGR00756">
    <property type="entry name" value="PPR"/>
    <property type="match status" value="4"/>
</dbReference>
<reference evidence="3" key="1">
    <citation type="submission" date="2021-08" db="EMBL/GenBank/DDBJ databases">
        <title>WGS assembly of Ceratopteris richardii.</title>
        <authorList>
            <person name="Marchant D.B."/>
            <person name="Chen G."/>
            <person name="Jenkins J."/>
            <person name="Shu S."/>
            <person name="Leebens-Mack J."/>
            <person name="Grimwood J."/>
            <person name="Schmutz J."/>
            <person name="Soltis P."/>
            <person name="Soltis D."/>
            <person name="Chen Z.-H."/>
        </authorList>
    </citation>
    <scope>NUCLEOTIDE SEQUENCE</scope>
    <source>
        <strain evidence="3">Whitten #5841</strain>
        <tissue evidence="3">Leaf</tissue>
    </source>
</reference>
<sequence>MTFLIAIRKTCVYENMHPSLKFFDKTIHRCGDVQTALAVFRTKYLADQTPDKVRNKDKNYECTMAAVYFDQQEMNFVTLAKAYAASKDLEKASVLHAHVTRLGLIETDLFLASALIHMYAKCGSVTKAQQVFDSLVRRDVVIWTTLIAGYAEHGPYENAFKCNGLMQQEGICPNSFTLVSLLKACSHLVALDKGEAIYFEAVLKGYASDELTGNSLIDMYTKCRRLAEATAVFNSLCRQNVVSWTALIGGFIDCGQSKEALQLYGRMEQSGISPNPVTYIYILKGCASMIALTEGQQIHTQIVLKGLEDDNNIGNTLIDMYFKCGLCTDAETCFGKLRLPDIISWNILVEGYSEHSSFERTSICFEKMQSKGFPVTAPSSVSLLKACMKLPNLQKAIEVHLIAAKIGLDRKLPVANTLVDIYGKLGLLIEAQNTFNNLPIRSLVSWNVLIGSYAEHGYVEEALKYYYQLQYSDFYPDVITFISILKVCACTGNSQKVQEMHLEIVKLGMEGLSQVANCLIHMYATFGSLTEAQQIFKLGHSVRNVVTWTALMIGWAQSGNYVTVMTMFCEMIQEGIIPNDITLTCVLNSCSDAGILSINEAFFLITHAYSDFIPTLEHYTCVVDFVGRAGLTDKAMGIIDGMPINPDVCIWLSVLGACWNSHNVELGKVAFENVLSLDKKSEAAYICMYNIFIEAGMIDEAVAIELRRLQQCT</sequence>
<comment type="caution">
    <text evidence="3">The sequence shown here is derived from an EMBL/GenBank/DDBJ whole genome shotgun (WGS) entry which is preliminary data.</text>
</comment>
<evidence type="ECO:0000313" key="4">
    <source>
        <dbReference type="Proteomes" id="UP000825935"/>
    </source>
</evidence>
<evidence type="ECO:0000313" key="3">
    <source>
        <dbReference type="EMBL" id="KAH7405597.1"/>
    </source>
</evidence>
<gene>
    <name evidence="3" type="ORF">KP509_15G077000</name>
</gene>
<dbReference type="FunFam" id="1.25.40.10:FF:000381">
    <property type="entry name" value="Pentatricopeptide repeat-containing protein"/>
    <property type="match status" value="1"/>
</dbReference>
<feature type="repeat" description="PPR" evidence="2">
    <location>
        <begin position="442"/>
        <end position="476"/>
    </location>
</feature>
<dbReference type="InterPro" id="IPR011990">
    <property type="entry name" value="TPR-like_helical_dom_sf"/>
</dbReference>
<dbReference type="Pfam" id="PF13041">
    <property type="entry name" value="PPR_2"/>
    <property type="match status" value="4"/>
</dbReference>
<dbReference type="PROSITE" id="PS51375">
    <property type="entry name" value="PPR"/>
    <property type="match status" value="5"/>
</dbReference>
<dbReference type="Proteomes" id="UP000825935">
    <property type="component" value="Chromosome 15"/>
</dbReference>
<dbReference type="InterPro" id="IPR046960">
    <property type="entry name" value="PPR_At4g14850-like_plant"/>
</dbReference>
<dbReference type="GO" id="GO:0003723">
    <property type="term" value="F:RNA binding"/>
    <property type="evidence" value="ECO:0007669"/>
    <property type="project" value="InterPro"/>
</dbReference>
<evidence type="ECO:0000256" key="1">
    <source>
        <dbReference type="ARBA" id="ARBA00022737"/>
    </source>
</evidence>
<keyword evidence="1" id="KW-0677">Repeat</keyword>
<evidence type="ECO:0008006" key="5">
    <source>
        <dbReference type="Google" id="ProtNLM"/>
    </source>
</evidence>
<dbReference type="Gene3D" id="1.25.40.10">
    <property type="entry name" value="Tetratricopeptide repeat domain"/>
    <property type="match status" value="6"/>
</dbReference>
<dbReference type="GO" id="GO:0048731">
    <property type="term" value="P:system development"/>
    <property type="evidence" value="ECO:0007669"/>
    <property type="project" value="UniProtKB-ARBA"/>
</dbReference>
<dbReference type="FunFam" id="1.25.40.10:FF:000285">
    <property type="entry name" value="Pentatricopeptide repeat-containing protein, chloroplastic"/>
    <property type="match status" value="1"/>
</dbReference>
<dbReference type="EMBL" id="CM035420">
    <property type="protein sequence ID" value="KAH7405597.1"/>
    <property type="molecule type" value="Genomic_DNA"/>
</dbReference>
<name>A0A8T2T8T0_CERRI</name>
<organism evidence="3 4">
    <name type="scientific">Ceratopteris richardii</name>
    <name type="common">Triangle waterfern</name>
    <dbReference type="NCBI Taxonomy" id="49495"/>
    <lineage>
        <taxon>Eukaryota</taxon>
        <taxon>Viridiplantae</taxon>
        <taxon>Streptophyta</taxon>
        <taxon>Embryophyta</taxon>
        <taxon>Tracheophyta</taxon>
        <taxon>Polypodiopsida</taxon>
        <taxon>Polypodiidae</taxon>
        <taxon>Polypodiales</taxon>
        <taxon>Pteridineae</taxon>
        <taxon>Pteridaceae</taxon>
        <taxon>Parkerioideae</taxon>
        <taxon>Ceratopteris</taxon>
    </lineage>
</organism>